<organism evidence="2 3">
    <name type="scientific">Neoarthrinium moseri</name>
    <dbReference type="NCBI Taxonomy" id="1658444"/>
    <lineage>
        <taxon>Eukaryota</taxon>
        <taxon>Fungi</taxon>
        <taxon>Dikarya</taxon>
        <taxon>Ascomycota</taxon>
        <taxon>Pezizomycotina</taxon>
        <taxon>Sordariomycetes</taxon>
        <taxon>Xylariomycetidae</taxon>
        <taxon>Amphisphaeriales</taxon>
        <taxon>Apiosporaceae</taxon>
        <taxon>Neoarthrinium</taxon>
    </lineage>
</organism>
<sequence length="884" mass="99149">MEIFIKSLTGEIYVLDVESSNTVDDIKKMLATKNGIEPDQQRLIYDGKQLEDGRTLSDYSILRQSTLHLVLRLRAYSTSPLSTSRVPVESVFLSGEDAQRTLRRWHELAEMGDFDADTHIVDPQAHYTALESLERTIVTSSELYHQSGGYEGWTLANIDTIVSRLLGERTSPSNIPDWVCGLMLDIQYDHTAVTEKEIIISLCESYVIIQSVIDRFDILATIKFSSDFFSILLLRGEKNIAEVVKIPKALVAKIALELQIALTLLRTESMDSVRGGIMPCLQELFDLLDCGPVEYEIPEAFRVVAYLLDLGLVCYVGSHAARFDSEYFTKETPEFVVSKRAGLGFSCSLRQLACLNGFLDAKAVWAFDVHVRADQAAKNPNRESNKLSILTTIDALADIWGPVYAEVAHSGSPAGQPTLVKKYNVSKGCIRRVPDRASSPNAGIFKCHWYSWAEEQRRRLARFFVEPITGSQDLTMSLDDKLLIGTEMTTNPACTFTLQEYEMNFGDLLTELGPKPSTWKFDGIAMSLQLAAPKVVAIQIQGQTKRIPEVSVKEHTWQRWNSNPERANPGVLNNYYGVEISHCTGNARRVPLKQILLMEPIQELLQRQIPGWESTQWGIDFVKALQVESDDAIFNFWTRHVAERPLVGQLVSSVLNVLDNTGSNDVGLKAAVLHQNSESIIHIKARSNDWVRLLKDSYLTATYAIVNRVCLEFRRPDHTTSICTDEERYSVLQTGAGLQRDGSVGTQFKFMPLGLRFKAVDTDLAASQPPYLLAAEPSRAAALLNSFQAWYRYTQVKELVNQNSHSTRLNKMVVLRASQKSFGGQPYQRNRGLLTIVDDDAHDRIDDLEDLAAQQEALSQLEIEAIILEDVENQDHAESSRAAC</sequence>
<evidence type="ECO:0000313" key="2">
    <source>
        <dbReference type="EMBL" id="KAI1874457.1"/>
    </source>
</evidence>
<dbReference type="Proteomes" id="UP000829685">
    <property type="component" value="Unassembled WGS sequence"/>
</dbReference>
<dbReference type="InterPro" id="IPR050158">
    <property type="entry name" value="Ubiquitin_ubiquitin-like"/>
</dbReference>
<feature type="domain" description="Ubiquitin-like" evidence="1">
    <location>
        <begin position="1"/>
        <end position="76"/>
    </location>
</feature>
<dbReference type="FunFam" id="3.10.20.90:FF:000160">
    <property type="entry name" value="Polyubiquitin-C"/>
    <property type="match status" value="1"/>
</dbReference>
<name>A0A9P9WPW2_9PEZI</name>
<dbReference type="InterPro" id="IPR029071">
    <property type="entry name" value="Ubiquitin-like_domsf"/>
</dbReference>
<keyword evidence="3" id="KW-1185">Reference proteome</keyword>
<dbReference type="SUPFAM" id="SSF54236">
    <property type="entry name" value="Ubiquitin-like"/>
    <property type="match status" value="1"/>
</dbReference>
<dbReference type="EMBL" id="JAFIMR010000009">
    <property type="protein sequence ID" value="KAI1874457.1"/>
    <property type="molecule type" value="Genomic_DNA"/>
</dbReference>
<dbReference type="PRINTS" id="PR00348">
    <property type="entry name" value="UBIQUITIN"/>
</dbReference>
<dbReference type="InterPro" id="IPR000626">
    <property type="entry name" value="Ubiquitin-like_dom"/>
</dbReference>
<evidence type="ECO:0000259" key="1">
    <source>
        <dbReference type="PROSITE" id="PS50053"/>
    </source>
</evidence>
<reference evidence="2" key="1">
    <citation type="submission" date="2021-03" db="EMBL/GenBank/DDBJ databases">
        <title>Revisited historic fungal species revealed as producer of novel bioactive compounds through whole genome sequencing and comparative genomics.</title>
        <authorList>
            <person name="Vignolle G.A."/>
            <person name="Hochenegger N."/>
            <person name="Mach R.L."/>
            <person name="Mach-Aigner A.R."/>
            <person name="Javad Rahimi M."/>
            <person name="Salim K.A."/>
            <person name="Chan C.M."/>
            <person name="Lim L.B.L."/>
            <person name="Cai F."/>
            <person name="Druzhinina I.S."/>
            <person name="U'Ren J.M."/>
            <person name="Derntl C."/>
        </authorList>
    </citation>
    <scope>NUCLEOTIDE SEQUENCE</scope>
    <source>
        <strain evidence="2">TUCIM 5799</strain>
    </source>
</reference>
<dbReference type="Pfam" id="PF00240">
    <property type="entry name" value="ubiquitin"/>
    <property type="match status" value="1"/>
</dbReference>
<dbReference type="Gene3D" id="3.10.20.90">
    <property type="entry name" value="Phosphatidylinositol 3-kinase Catalytic Subunit, Chain A, domain 1"/>
    <property type="match status" value="1"/>
</dbReference>
<dbReference type="PANTHER" id="PTHR10666">
    <property type="entry name" value="UBIQUITIN"/>
    <property type="match status" value="1"/>
</dbReference>
<dbReference type="PROSITE" id="PS50053">
    <property type="entry name" value="UBIQUITIN_2"/>
    <property type="match status" value="1"/>
</dbReference>
<proteinExistence type="predicted"/>
<evidence type="ECO:0000313" key="3">
    <source>
        <dbReference type="Proteomes" id="UP000829685"/>
    </source>
</evidence>
<protein>
    <recommendedName>
        <fullName evidence="1">Ubiquitin-like domain-containing protein</fullName>
    </recommendedName>
</protein>
<dbReference type="AlphaFoldDB" id="A0A9P9WPW2"/>
<accession>A0A9P9WPW2</accession>
<comment type="caution">
    <text evidence="2">The sequence shown here is derived from an EMBL/GenBank/DDBJ whole genome shotgun (WGS) entry which is preliminary data.</text>
</comment>
<gene>
    <name evidence="2" type="ORF">JX265_004665</name>
</gene>
<dbReference type="SMART" id="SM00213">
    <property type="entry name" value="UBQ"/>
    <property type="match status" value="1"/>
</dbReference>
<dbReference type="InterPro" id="IPR019956">
    <property type="entry name" value="Ubiquitin_dom"/>
</dbReference>